<dbReference type="EnsemblPlants" id="QL04p018573:mrna">
    <property type="protein sequence ID" value="QL04p018573:mrna"/>
    <property type="gene ID" value="QL04p018573"/>
</dbReference>
<organism evidence="2 3">
    <name type="scientific">Quercus lobata</name>
    <name type="common">Valley oak</name>
    <dbReference type="NCBI Taxonomy" id="97700"/>
    <lineage>
        <taxon>Eukaryota</taxon>
        <taxon>Viridiplantae</taxon>
        <taxon>Streptophyta</taxon>
        <taxon>Embryophyta</taxon>
        <taxon>Tracheophyta</taxon>
        <taxon>Spermatophyta</taxon>
        <taxon>Magnoliopsida</taxon>
        <taxon>eudicotyledons</taxon>
        <taxon>Gunneridae</taxon>
        <taxon>Pentapetalae</taxon>
        <taxon>rosids</taxon>
        <taxon>fabids</taxon>
        <taxon>Fagales</taxon>
        <taxon>Fagaceae</taxon>
        <taxon>Quercus</taxon>
    </lineage>
</organism>
<keyword evidence="3" id="KW-1185">Reference proteome</keyword>
<evidence type="ECO:0000313" key="3">
    <source>
        <dbReference type="Proteomes" id="UP000594261"/>
    </source>
</evidence>
<dbReference type="Proteomes" id="UP000594261">
    <property type="component" value="Chromosome 4"/>
</dbReference>
<sequence>MEEESSGSIDNFKDRYDSDRYYPTNNSDEEGEPSHDHRTKSRKHAPILEEGEDRISTYLTASSSLFSRLCTLKKLSKHAFYPKDGHIFGPPAPKLTNFSVEFKFKPYLKLRINLWVLSIMSIKQLPSPLLKCKCLTMKTSMDSWDLAGIASLLQNLPHVETLVIDIVSPDYFALDVCFSWSNFPNVILREL</sequence>
<name>A0A7N2LDW1_QUELO</name>
<dbReference type="AlphaFoldDB" id="A0A7N2LDW1"/>
<feature type="compositionally biased region" description="Basic and acidic residues" evidence="1">
    <location>
        <begin position="11"/>
        <end position="20"/>
    </location>
</feature>
<feature type="region of interest" description="Disordered" evidence="1">
    <location>
        <begin position="1"/>
        <end position="47"/>
    </location>
</feature>
<dbReference type="Gramene" id="QL04p018573:mrna">
    <property type="protein sequence ID" value="QL04p018573:mrna"/>
    <property type="gene ID" value="QL04p018573"/>
</dbReference>
<protein>
    <submittedName>
        <fullName evidence="2">Uncharacterized protein</fullName>
    </submittedName>
</protein>
<evidence type="ECO:0000256" key="1">
    <source>
        <dbReference type="SAM" id="MobiDB-lite"/>
    </source>
</evidence>
<evidence type="ECO:0000313" key="2">
    <source>
        <dbReference type="EnsemblPlants" id="QL04p018573:mrna"/>
    </source>
</evidence>
<proteinExistence type="predicted"/>
<reference evidence="2" key="2">
    <citation type="submission" date="2021-01" db="UniProtKB">
        <authorList>
            <consortium name="EnsemblPlants"/>
        </authorList>
    </citation>
    <scope>IDENTIFICATION</scope>
</reference>
<dbReference type="InParanoid" id="A0A7N2LDW1"/>
<accession>A0A7N2LDW1</accession>
<dbReference type="EMBL" id="LRBV02000004">
    <property type="status" value="NOT_ANNOTATED_CDS"/>
    <property type="molecule type" value="Genomic_DNA"/>
</dbReference>
<reference evidence="2 3" key="1">
    <citation type="journal article" date="2016" name="G3 (Bethesda)">
        <title>First Draft Assembly and Annotation of the Genome of a California Endemic Oak Quercus lobata Nee (Fagaceae).</title>
        <authorList>
            <person name="Sork V.L."/>
            <person name="Fitz-Gibbon S.T."/>
            <person name="Puiu D."/>
            <person name="Crepeau M."/>
            <person name="Gugger P.F."/>
            <person name="Sherman R."/>
            <person name="Stevens K."/>
            <person name="Langley C.H."/>
            <person name="Pellegrini M."/>
            <person name="Salzberg S.L."/>
        </authorList>
    </citation>
    <scope>NUCLEOTIDE SEQUENCE [LARGE SCALE GENOMIC DNA]</scope>
    <source>
        <strain evidence="2 3">cv. SW786</strain>
    </source>
</reference>